<dbReference type="AlphaFoldDB" id="A0A369UNV7"/>
<feature type="domain" description="DNA topoisomerase type IA zn finger" evidence="3">
    <location>
        <begin position="244"/>
        <end position="276"/>
    </location>
</feature>
<feature type="compositionally biased region" description="Low complexity" evidence="1">
    <location>
        <begin position="218"/>
        <end position="230"/>
    </location>
</feature>
<dbReference type="Gene3D" id="3.30.65.10">
    <property type="entry name" value="Bacterial Topoisomerase I, domain 1"/>
    <property type="match status" value="1"/>
</dbReference>
<proteinExistence type="predicted"/>
<keyword evidence="2" id="KW-0472">Membrane</keyword>
<dbReference type="GO" id="GO:0006265">
    <property type="term" value="P:DNA topological change"/>
    <property type="evidence" value="ECO:0007669"/>
    <property type="project" value="InterPro"/>
</dbReference>
<dbReference type="SUPFAM" id="SSF57783">
    <property type="entry name" value="Zinc beta-ribbon"/>
    <property type="match status" value="1"/>
</dbReference>
<accession>A0A369UNV7</accession>
<keyword evidence="6" id="KW-1185">Reference proteome</keyword>
<reference evidence="5 6" key="1">
    <citation type="submission" date="2018-07" db="EMBL/GenBank/DDBJ databases">
        <title>Dyella tabacisoli L4-6T, whole genome shotgun sequence.</title>
        <authorList>
            <person name="Zhou X.-K."/>
            <person name="Li W.-J."/>
            <person name="Duan Y.-Q."/>
        </authorList>
    </citation>
    <scope>NUCLEOTIDE SEQUENCE [LARGE SCALE GENOMIC DNA]</scope>
    <source>
        <strain evidence="5 6">L4-6</strain>
    </source>
</reference>
<dbReference type="InterPro" id="IPR007560">
    <property type="entry name" value="Restrct_endonuc_IV_Mrr"/>
</dbReference>
<dbReference type="GO" id="GO:0003677">
    <property type="term" value="F:DNA binding"/>
    <property type="evidence" value="ECO:0007669"/>
    <property type="project" value="InterPro"/>
</dbReference>
<evidence type="ECO:0000256" key="1">
    <source>
        <dbReference type="SAM" id="MobiDB-lite"/>
    </source>
</evidence>
<comment type="caution">
    <text evidence="5">The sequence shown here is derived from an EMBL/GenBank/DDBJ whole genome shotgun (WGS) entry which is preliminary data.</text>
</comment>
<evidence type="ECO:0000313" key="5">
    <source>
        <dbReference type="EMBL" id="RDD81735.1"/>
    </source>
</evidence>
<dbReference type="InterPro" id="IPR052906">
    <property type="entry name" value="Type_IV_Methyl-Rstrct_Enzyme"/>
</dbReference>
<gene>
    <name evidence="5" type="ORF">DVJ77_11305</name>
</gene>
<dbReference type="EMBL" id="QQAH01000009">
    <property type="protein sequence ID" value="RDD81735.1"/>
    <property type="molecule type" value="Genomic_DNA"/>
</dbReference>
<dbReference type="PANTHER" id="PTHR30015:SF7">
    <property type="entry name" value="TYPE IV METHYL-DIRECTED RESTRICTION ENZYME ECOKMRR"/>
    <property type="match status" value="1"/>
</dbReference>
<dbReference type="RefSeq" id="WP_114845602.1">
    <property type="nucleotide sequence ID" value="NZ_JBHSPE010000005.1"/>
</dbReference>
<keyword evidence="5" id="KW-0540">Nuclease</keyword>
<dbReference type="InterPro" id="IPR011335">
    <property type="entry name" value="Restrct_endonuc-II-like"/>
</dbReference>
<dbReference type="Proteomes" id="UP000253782">
    <property type="component" value="Unassembled WGS sequence"/>
</dbReference>
<feature type="transmembrane region" description="Helical" evidence="2">
    <location>
        <begin position="12"/>
        <end position="33"/>
    </location>
</feature>
<evidence type="ECO:0000259" key="3">
    <source>
        <dbReference type="Pfam" id="PF01396"/>
    </source>
</evidence>
<protein>
    <submittedName>
        <fullName evidence="5">Restriction endonuclease</fullName>
    </submittedName>
</protein>
<dbReference type="InterPro" id="IPR011856">
    <property type="entry name" value="tRNA_endonuc-like_dom_sf"/>
</dbReference>
<dbReference type="Pfam" id="PF01396">
    <property type="entry name" value="Zn_ribbon_Top1"/>
    <property type="match status" value="1"/>
</dbReference>
<keyword evidence="5" id="KW-0255">Endonuclease</keyword>
<feature type="region of interest" description="Disordered" evidence="1">
    <location>
        <begin position="218"/>
        <end position="242"/>
    </location>
</feature>
<dbReference type="GO" id="GO:0009307">
    <property type="term" value="P:DNA restriction-modification system"/>
    <property type="evidence" value="ECO:0007669"/>
    <property type="project" value="InterPro"/>
</dbReference>
<dbReference type="GO" id="GO:0015666">
    <property type="term" value="F:restriction endodeoxyribonuclease activity"/>
    <property type="evidence" value="ECO:0007669"/>
    <property type="project" value="TreeGrafter"/>
</dbReference>
<dbReference type="PANTHER" id="PTHR30015">
    <property type="entry name" value="MRR RESTRICTION SYSTEM PROTEIN"/>
    <property type="match status" value="1"/>
</dbReference>
<keyword evidence="5" id="KW-0378">Hydrolase</keyword>
<name>A0A369UNV7_9GAMM</name>
<keyword evidence="2" id="KW-0812">Transmembrane</keyword>
<evidence type="ECO:0000259" key="4">
    <source>
        <dbReference type="Pfam" id="PF04471"/>
    </source>
</evidence>
<dbReference type="OrthoDB" id="5782056at2"/>
<dbReference type="GO" id="GO:0003916">
    <property type="term" value="F:DNA topoisomerase activity"/>
    <property type="evidence" value="ECO:0007669"/>
    <property type="project" value="InterPro"/>
</dbReference>
<dbReference type="SUPFAM" id="SSF52980">
    <property type="entry name" value="Restriction endonuclease-like"/>
    <property type="match status" value="1"/>
</dbReference>
<sequence length="278" mass="30008">MARRKGSGIDTVASMPWPVGIMLGLIGYIAIRYGIGWALGISTNPYLSGMGKIYSSGVLAPLAWLVLVLCWAAALGSYLKSKRRKSLLETQTGLDSLRAMNWREFEMLVGEAFRRRGYTIHETGLGGADGGIDLILHKEGKTTLVQCKQWKTQRVDVKVVREMFGLLAHHGAAAVKIVAVGDYTVDAQRFAQGKPIELIHGEALLAMVRESQTPPLAKATTATAKPVAVATPPPDPTPSTNPACPKCGADMVQRSNRSSKDRFWGCAKYPACRGTRAA</sequence>
<organism evidence="5 6">
    <name type="scientific">Dyella tabacisoli</name>
    <dbReference type="NCBI Taxonomy" id="2282381"/>
    <lineage>
        <taxon>Bacteria</taxon>
        <taxon>Pseudomonadati</taxon>
        <taxon>Pseudomonadota</taxon>
        <taxon>Gammaproteobacteria</taxon>
        <taxon>Lysobacterales</taxon>
        <taxon>Rhodanobacteraceae</taxon>
        <taxon>Dyella</taxon>
    </lineage>
</organism>
<dbReference type="InterPro" id="IPR013498">
    <property type="entry name" value="Topo_IA_Znf"/>
</dbReference>
<feature type="transmembrane region" description="Helical" evidence="2">
    <location>
        <begin position="53"/>
        <end position="79"/>
    </location>
</feature>
<evidence type="ECO:0000256" key="2">
    <source>
        <dbReference type="SAM" id="Phobius"/>
    </source>
</evidence>
<feature type="domain" description="Restriction endonuclease type IV Mrr" evidence="4">
    <location>
        <begin position="97"/>
        <end position="207"/>
    </location>
</feature>
<dbReference type="GO" id="GO:0005694">
    <property type="term" value="C:chromosome"/>
    <property type="evidence" value="ECO:0007669"/>
    <property type="project" value="InterPro"/>
</dbReference>
<evidence type="ECO:0000313" key="6">
    <source>
        <dbReference type="Proteomes" id="UP000253782"/>
    </source>
</evidence>
<dbReference type="Pfam" id="PF04471">
    <property type="entry name" value="Mrr_cat"/>
    <property type="match status" value="1"/>
</dbReference>
<keyword evidence="2" id="KW-1133">Transmembrane helix</keyword>
<dbReference type="Gene3D" id="3.40.1350.10">
    <property type="match status" value="1"/>
</dbReference>